<dbReference type="GeneID" id="39874226"/>
<keyword evidence="2" id="KW-0808">Transferase</keyword>
<sequence>MRLPETPPEEESFSAGCGGGGSSGTTGGPAKTVSDNVWCGSSGEDPKLNSCADCGVRPRCMNKGYSASNASWLRWETFRNESSELFPAVINTAVADE</sequence>
<proteinExistence type="predicted"/>
<dbReference type="RefSeq" id="XP_028866699.1">
    <property type="nucleotide sequence ID" value="XM_029010866.1"/>
</dbReference>
<evidence type="ECO:0000313" key="3">
    <source>
        <dbReference type="Proteomes" id="UP000236319"/>
    </source>
</evidence>
<organism evidence="2 3">
    <name type="scientific">Babesia ovata</name>
    <dbReference type="NCBI Taxonomy" id="189622"/>
    <lineage>
        <taxon>Eukaryota</taxon>
        <taxon>Sar</taxon>
        <taxon>Alveolata</taxon>
        <taxon>Apicomplexa</taxon>
        <taxon>Aconoidasida</taxon>
        <taxon>Piroplasmida</taxon>
        <taxon>Babesiidae</taxon>
        <taxon>Babesia</taxon>
    </lineage>
</organism>
<dbReference type="VEuPathDB" id="PiroplasmaDB:BOVATA_019490"/>
<accession>A0A2H6KBT7</accession>
<dbReference type="GO" id="GO:0016740">
    <property type="term" value="F:transferase activity"/>
    <property type="evidence" value="ECO:0007669"/>
    <property type="project" value="UniProtKB-KW"/>
</dbReference>
<feature type="region of interest" description="Disordered" evidence="1">
    <location>
        <begin position="1"/>
        <end position="43"/>
    </location>
</feature>
<dbReference type="AlphaFoldDB" id="A0A2H6KBT7"/>
<comment type="caution">
    <text evidence="2">The sequence shown here is derived from an EMBL/GenBank/DDBJ whole genome shotgun (WGS) entry which is preliminary data.</text>
</comment>
<keyword evidence="3" id="KW-1185">Reference proteome</keyword>
<reference evidence="2 3" key="1">
    <citation type="journal article" date="2017" name="BMC Genomics">
        <title>Whole-genome assembly of Babesia ovata and comparative genomics between closely related pathogens.</title>
        <authorList>
            <person name="Yamagishi J."/>
            <person name="Asada M."/>
            <person name="Hakimi H."/>
            <person name="Tanaka T.Q."/>
            <person name="Sugimoto C."/>
            <person name="Kawazu S."/>
        </authorList>
    </citation>
    <scope>NUCLEOTIDE SEQUENCE [LARGE SCALE GENOMIC DNA]</scope>
    <source>
        <strain evidence="2 3">Miyake</strain>
    </source>
</reference>
<feature type="compositionally biased region" description="Gly residues" evidence="1">
    <location>
        <begin position="16"/>
        <end position="27"/>
    </location>
</feature>
<evidence type="ECO:0000313" key="2">
    <source>
        <dbReference type="EMBL" id="GBE60456.1"/>
    </source>
</evidence>
<gene>
    <name evidence="2" type="ORF">BOVATA_019490</name>
</gene>
<dbReference type="EMBL" id="BDSA01000002">
    <property type="protein sequence ID" value="GBE60456.1"/>
    <property type="molecule type" value="Genomic_DNA"/>
</dbReference>
<protein>
    <submittedName>
        <fullName evidence="2">Acetyltransferase, putative</fullName>
    </submittedName>
</protein>
<dbReference type="Proteomes" id="UP000236319">
    <property type="component" value="Unassembled WGS sequence"/>
</dbReference>
<evidence type="ECO:0000256" key="1">
    <source>
        <dbReference type="SAM" id="MobiDB-lite"/>
    </source>
</evidence>
<name>A0A2H6KBT7_9APIC</name>